<dbReference type="Proteomes" id="UP000009223">
    <property type="component" value="Chromosome"/>
</dbReference>
<dbReference type="EMBL" id="CP001843">
    <property type="protein sequence ID" value="AEF84838.1"/>
    <property type="molecule type" value="Genomic_DNA"/>
</dbReference>
<dbReference type="KEGG" id="tpi:TREPR_2058"/>
<evidence type="ECO:0000313" key="2">
    <source>
        <dbReference type="Proteomes" id="UP000009223"/>
    </source>
</evidence>
<keyword evidence="2" id="KW-1185">Reference proteome</keyword>
<name>F5YJS9_TREPZ</name>
<organism evidence="1 2">
    <name type="scientific">Treponema primitia (strain ATCC BAA-887 / DSM 12427 / ZAS-2)</name>
    <dbReference type="NCBI Taxonomy" id="545694"/>
    <lineage>
        <taxon>Bacteria</taxon>
        <taxon>Pseudomonadati</taxon>
        <taxon>Spirochaetota</taxon>
        <taxon>Spirochaetia</taxon>
        <taxon>Spirochaetales</taxon>
        <taxon>Treponemataceae</taxon>
        <taxon>Treponema</taxon>
    </lineage>
</organism>
<evidence type="ECO:0000313" key="1">
    <source>
        <dbReference type="EMBL" id="AEF84838.1"/>
    </source>
</evidence>
<protein>
    <submittedName>
        <fullName evidence="1">Uncharacterized protein</fullName>
    </submittedName>
</protein>
<reference evidence="2" key="1">
    <citation type="submission" date="2009-12" db="EMBL/GenBank/DDBJ databases">
        <title>Complete sequence of Treponema primitia strain ZAS-2.</title>
        <authorList>
            <person name="Tetu S.G."/>
            <person name="Matson E."/>
            <person name="Ren Q."/>
            <person name="Seshadri R."/>
            <person name="Elbourne L."/>
            <person name="Hassan K.A."/>
            <person name="Durkin A."/>
            <person name="Radune D."/>
            <person name="Mohamoud Y."/>
            <person name="Shay R."/>
            <person name="Jin S."/>
            <person name="Zhang X."/>
            <person name="Lucey K."/>
            <person name="Ballor N.R."/>
            <person name="Ottesen E."/>
            <person name="Rosenthal R."/>
            <person name="Allen A."/>
            <person name="Leadbetter J.R."/>
            <person name="Paulsen I.T."/>
        </authorList>
    </citation>
    <scope>NUCLEOTIDE SEQUENCE [LARGE SCALE GENOMIC DNA]</scope>
    <source>
        <strain evidence="2">ATCC BAA-887 / DSM 12427 / ZAS-2</strain>
    </source>
</reference>
<accession>F5YJS9</accession>
<dbReference type="AlphaFoldDB" id="F5YJS9"/>
<sequence>MGQWRAAGNYAPALEAAGGGFKMGVRLSGRIFGPGCRYG</sequence>
<reference evidence="1 2" key="2">
    <citation type="journal article" date="2011" name="ISME J.">
        <title>RNA-seq reveals cooperative metabolic interactions between two termite-gut spirochete species in co-culture.</title>
        <authorList>
            <person name="Rosenthal A.Z."/>
            <person name="Matson E.G."/>
            <person name="Eldar A."/>
            <person name="Leadbetter J.R."/>
        </authorList>
    </citation>
    <scope>NUCLEOTIDE SEQUENCE [LARGE SCALE GENOMIC DNA]</scope>
    <source>
        <strain evidence="2">ATCC BAA-887 / DSM 12427 / ZAS-2</strain>
    </source>
</reference>
<gene>
    <name evidence="1" type="ordered locus">TREPR_2058</name>
</gene>
<dbReference type="STRING" id="545694.TREPR_2058"/>
<dbReference type="HOGENOM" id="CLU_3318747_0_0_12"/>
<proteinExistence type="predicted"/>